<feature type="transmembrane region" description="Helical" evidence="1">
    <location>
        <begin position="50"/>
        <end position="71"/>
    </location>
</feature>
<dbReference type="HOGENOM" id="CLU_2010469_0_0_11"/>
<dbReference type="KEGG" id="asd:AS9A_1219"/>
<keyword evidence="1" id="KW-0472">Membrane</keyword>
<evidence type="ECO:0000313" key="2">
    <source>
        <dbReference type="EMBL" id="AEF39671.1"/>
    </source>
</evidence>
<feature type="transmembrane region" description="Helical" evidence="1">
    <location>
        <begin position="83"/>
        <end position="104"/>
    </location>
</feature>
<keyword evidence="1" id="KW-1133">Transmembrane helix</keyword>
<dbReference type="AlphaFoldDB" id="F6EEH4"/>
<proteinExistence type="predicted"/>
<dbReference type="STRING" id="443218.AS9A_1219"/>
<keyword evidence="1" id="KW-0812">Transmembrane</keyword>
<accession>F6EEH4</accession>
<dbReference type="eggNOG" id="ENOG5032V8I">
    <property type="taxonomic scope" value="Bacteria"/>
</dbReference>
<keyword evidence="3" id="KW-1185">Reference proteome</keyword>
<organism evidence="2 3">
    <name type="scientific">Hoyosella subflava (strain DSM 45089 / JCM 17490 / NBRC 109087 / DQS3-9A1)</name>
    <name type="common">Amycolicicoccus subflavus</name>
    <dbReference type="NCBI Taxonomy" id="443218"/>
    <lineage>
        <taxon>Bacteria</taxon>
        <taxon>Bacillati</taxon>
        <taxon>Actinomycetota</taxon>
        <taxon>Actinomycetes</taxon>
        <taxon>Mycobacteriales</taxon>
        <taxon>Hoyosellaceae</taxon>
        <taxon>Hoyosella</taxon>
    </lineage>
</organism>
<reference evidence="2 3" key="1">
    <citation type="journal article" date="2011" name="J. Bacteriol.">
        <title>Complete genome sequence of Amycolicicoccus subflavus DQS3-9A1T, an actinomycete isolated from crude oil-polluted soil.</title>
        <authorList>
            <person name="Cai M."/>
            <person name="Chen W.M."/>
            <person name="Nie Y."/>
            <person name="Chi C.Q."/>
            <person name="Wang Y.N."/>
            <person name="Tang Y.Q."/>
            <person name="Li G.Y."/>
            <person name="Wu X.L."/>
        </authorList>
    </citation>
    <scope>NUCLEOTIDE SEQUENCE [LARGE SCALE GENOMIC DNA]</scope>
    <source>
        <strain evidence="3">DSM 45089 / DQS3-9A1</strain>
    </source>
</reference>
<name>F6EEH4_HOYSD</name>
<protein>
    <submittedName>
        <fullName evidence="2">Uncharacterized protein</fullName>
    </submittedName>
</protein>
<evidence type="ECO:0000256" key="1">
    <source>
        <dbReference type="SAM" id="Phobius"/>
    </source>
</evidence>
<evidence type="ECO:0000313" key="3">
    <source>
        <dbReference type="Proteomes" id="UP000009235"/>
    </source>
</evidence>
<dbReference type="EMBL" id="CP002786">
    <property type="protein sequence ID" value="AEF39671.1"/>
    <property type="molecule type" value="Genomic_DNA"/>
</dbReference>
<sequence length="123" mass="12595">MGLGLASVVGTPLADMMRSRQDLLGQIDAATGVAGDEIDSIYGAPWNMTALVNGAFALVAVLLGAALLGMLAARNDERAWVRALAWAGVALGVIGLLIAGGMYFDLFAPQPELPLMPANPMGG</sequence>
<dbReference type="Proteomes" id="UP000009235">
    <property type="component" value="Chromosome"/>
</dbReference>
<gene>
    <name evidence="2" type="ordered locus">AS9A_1219</name>
</gene>